<evidence type="ECO:0000256" key="6">
    <source>
        <dbReference type="SAM" id="MobiDB-lite"/>
    </source>
</evidence>
<dbReference type="Gene3D" id="3.40.50.300">
    <property type="entry name" value="P-loop containing nucleotide triphosphate hydrolases"/>
    <property type="match status" value="2"/>
</dbReference>
<dbReference type="GO" id="GO:0005886">
    <property type="term" value="C:plasma membrane"/>
    <property type="evidence" value="ECO:0007669"/>
    <property type="project" value="UniProtKB-SubCell"/>
</dbReference>
<keyword evidence="4 7" id="KW-1133">Transmembrane helix</keyword>
<feature type="domain" description="Type IV secretion system coupling protein TraD DNA-binding" evidence="8">
    <location>
        <begin position="185"/>
        <end position="567"/>
    </location>
</feature>
<gene>
    <name evidence="9" type="ORF">FAZ78_10630</name>
</gene>
<dbReference type="EMBL" id="SWAU01000086">
    <property type="protein sequence ID" value="TKA96592.1"/>
    <property type="molecule type" value="Genomic_DNA"/>
</dbReference>
<name>A0A4U0YV45_9RHOB</name>
<organism evidence="9 10">
    <name type="scientific">Cereibacter changlensis</name>
    <dbReference type="NCBI Taxonomy" id="402884"/>
    <lineage>
        <taxon>Bacteria</taxon>
        <taxon>Pseudomonadati</taxon>
        <taxon>Pseudomonadota</taxon>
        <taxon>Alphaproteobacteria</taxon>
        <taxon>Rhodobacterales</taxon>
        <taxon>Paracoccaceae</taxon>
        <taxon>Cereibacter</taxon>
    </lineage>
</organism>
<dbReference type="Proteomes" id="UP000306340">
    <property type="component" value="Unassembled WGS sequence"/>
</dbReference>
<dbReference type="InterPro" id="IPR019476">
    <property type="entry name" value="T4SS_TraD_DNA-bd"/>
</dbReference>
<feature type="transmembrane region" description="Helical" evidence="7">
    <location>
        <begin position="29"/>
        <end position="51"/>
    </location>
</feature>
<dbReference type="Pfam" id="PF10412">
    <property type="entry name" value="TrwB_AAD_bind"/>
    <property type="match status" value="1"/>
</dbReference>
<protein>
    <submittedName>
        <fullName evidence="9">TraG</fullName>
    </submittedName>
</protein>
<comment type="caution">
    <text evidence="9">The sequence shown here is derived from an EMBL/GenBank/DDBJ whole genome shotgun (WGS) entry which is preliminary data.</text>
</comment>
<keyword evidence="5 7" id="KW-0472">Membrane</keyword>
<evidence type="ECO:0000259" key="8">
    <source>
        <dbReference type="Pfam" id="PF10412"/>
    </source>
</evidence>
<feature type="region of interest" description="Disordered" evidence="6">
    <location>
        <begin position="741"/>
        <end position="769"/>
    </location>
</feature>
<dbReference type="SUPFAM" id="SSF52540">
    <property type="entry name" value="P-loop containing nucleoside triphosphate hydrolases"/>
    <property type="match status" value="1"/>
</dbReference>
<evidence type="ECO:0000256" key="7">
    <source>
        <dbReference type="SAM" id="Phobius"/>
    </source>
</evidence>
<feature type="transmembrane region" description="Helical" evidence="7">
    <location>
        <begin position="117"/>
        <end position="139"/>
    </location>
</feature>
<comment type="subcellular location">
    <subcellularLocation>
        <location evidence="1">Cell membrane</location>
        <topology evidence="1">Multi-pass membrane protein</topology>
    </subcellularLocation>
</comment>
<dbReference type="InterPro" id="IPR051539">
    <property type="entry name" value="T4SS-coupling_protein"/>
</dbReference>
<evidence type="ECO:0000256" key="3">
    <source>
        <dbReference type="ARBA" id="ARBA00022692"/>
    </source>
</evidence>
<evidence type="ECO:0000256" key="2">
    <source>
        <dbReference type="ARBA" id="ARBA00022475"/>
    </source>
</evidence>
<evidence type="ECO:0000313" key="9">
    <source>
        <dbReference type="EMBL" id="TKA96592.1"/>
    </source>
</evidence>
<evidence type="ECO:0000256" key="4">
    <source>
        <dbReference type="ARBA" id="ARBA00022989"/>
    </source>
</evidence>
<evidence type="ECO:0000256" key="5">
    <source>
        <dbReference type="ARBA" id="ARBA00023136"/>
    </source>
</evidence>
<evidence type="ECO:0000313" key="10">
    <source>
        <dbReference type="Proteomes" id="UP000306340"/>
    </source>
</evidence>
<keyword evidence="2" id="KW-1003">Cell membrane</keyword>
<dbReference type="PANTHER" id="PTHR37937:SF1">
    <property type="entry name" value="CONJUGATIVE TRANSFER: DNA TRANSPORT"/>
    <property type="match status" value="1"/>
</dbReference>
<keyword evidence="3 7" id="KW-0812">Transmembrane</keyword>
<evidence type="ECO:0000256" key="1">
    <source>
        <dbReference type="ARBA" id="ARBA00004651"/>
    </source>
</evidence>
<sequence length="769" mass="85653">MSLTSRNQTTRIVRGGQTTQHWWRMAVQVIRTSLFMALGAFTLTYCVLIAANYEIRHIRETFVVFLADYNVALHRPDKPLTYTDYQQRRLTRSAAEIAADARLRRISIEYRDNAEKFAWIAGIPAALVFLLSGGVFAYAGQGIGQNEHVRGSRLISQGELVGWSRRKWRSYRRKFGRDAKKGPPYTIAGIPFPPNAVEAQTGIFGTVGVGKTNGFKEMLRTVRSHNGRAVVYDKMGALVRDFYDPATDIIINPFDARSHVWSPFLEARTPEALAQIAEVMIPVRPGEHDPFWSQTARLVFEYAARSLIRAKRPTNRDLRRAIMTIKAEELEKLLAGTPGQHFFGQHVEKTSASIRANMIASLRFLEFLRDDGEPFSVREWVKSDRTGFVFLTGDAEHSAATRNIISTIIEVAANALMTCDEKRDPSLWFFIDEVPTLNRLPFLVSKLAEIRQFGGAFVLGYQVYAQLEDIYGEKGAQSISGTLNNRVVFNTPDARTAKLFSDSLGFEDVVEQRENLSFGAHESRDGVAFISQRVERPIVTASEIQALPQFEAFIRFAYDAPTAKVRFDPVDTEPRAEKLVPYQGAGFDLDGMDPNRAPAPAADEASLPEHYAPQLLSQVEAELRAKFVAWPVGQQLAAFEAWRREATEPQFDSTSGKFVAALPNVDADLMWDHYYRQRAEGHEKPVFRLTPNVDAMMGSRPRKPGAAAGGLVVPRYQDVRRAAEDAGQTAMIFSFPSGSHAPGPAPAAFPTPSAGSPLTAEGEEEGTLL</sequence>
<dbReference type="InterPro" id="IPR027417">
    <property type="entry name" value="P-loop_NTPase"/>
</dbReference>
<dbReference type="RefSeq" id="WP_136792508.1">
    <property type="nucleotide sequence ID" value="NZ_SWAU01000086.1"/>
</dbReference>
<accession>A0A4U0YV45</accession>
<proteinExistence type="predicted"/>
<dbReference type="AlphaFoldDB" id="A0A4U0YV45"/>
<dbReference type="CDD" id="cd01127">
    <property type="entry name" value="TrwB_TraG_TraD_VirD4"/>
    <property type="match status" value="1"/>
</dbReference>
<reference evidence="9 10" key="1">
    <citation type="submission" date="2019-04" db="EMBL/GenBank/DDBJ databases">
        <title>Crypto-aerobic microbial life in anoxic (sulfidic) marine sediments.</title>
        <authorList>
            <person name="Bhattacharya S."/>
            <person name="Roy C."/>
            <person name="Mondal N."/>
            <person name="Sarkar J."/>
            <person name="Mandal S."/>
            <person name="Rameez M.J."/>
            <person name="Ghosh W."/>
        </authorList>
    </citation>
    <scope>NUCLEOTIDE SEQUENCE [LARGE SCALE GENOMIC DNA]</scope>
    <source>
        <strain evidence="9 10">SBBC</strain>
    </source>
</reference>
<dbReference type="PANTHER" id="PTHR37937">
    <property type="entry name" value="CONJUGATIVE TRANSFER: DNA TRANSPORT"/>
    <property type="match status" value="1"/>
</dbReference>